<comment type="caution">
    <text evidence="13">The sequence shown here is derived from an EMBL/GenBank/DDBJ whole genome shotgun (WGS) entry which is preliminary data.</text>
</comment>
<organism evidence="13 14">
    <name type="scientific">Pseudopithomyces chartarum</name>
    <dbReference type="NCBI Taxonomy" id="1892770"/>
    <lineage>
        <taxon>Eukaryota</taxon>
        <taxon>Fungi</taxon>
        <taxon>Dikarya</taxon>
        <taxon>Ascomycota</taxon>
        <taxon>Pezizomycotina</taxon>
        <taxon>Dothideomycetes</taxon>
        <taxon>Pleosporomycetidae</taxon>
        <taxon>Pleosporales</taxon>
        <taxon>Massarineae</taxon>
        <taxon>Didymosphaeriaceae</taxon>
        <taxon>Pseudopithomyces</taxon>
    </lineage>
</organism>
<reference evidence="13 14" key="1">
    <citation type="submission" date="2021-02" db="EMBL/GenBank/DDBJ databases">
        <title>Genome assembly of Pseudopithomyces chartarum.</title>
        <authorList>
            <person name="Jauregui R."/>
            <person name="Singh J."/>
            <person name="Voisey C."/>
        </authorList>
    </citation>
    <scope>NUCLEOTIDE SEQUENCE [LARGE SCALE GENOMIC DNA]</scope>
    <source>
        <strain evidence="13 14">AGR01</strain>
    </source>
</reference>
<feature type="region of interest" description="Disordered" evidence="11">
    <location>
        <begin position="44"/>
        <end position="69"/>
    </location>
</feature>
<dbReference type="GO" id="GO:0004622">
    <property type="term" value="F:phosphatidylcholine lysophospholipase activity"/>
    <property type="evidence" value="ECO:0007669"/>
    <property type="project" value="UniProtKB-EC"/>
</dbReference>
<keyword evidence="6 9" id="KW-0443">Lipid metabolism</keyword>
<comment type="catalytic activity">
    <reaction evidence="8 10">
        <text>a 1-acyl-sn-glycero-3-phosphocholine + H2O = sn-glycerol 3-phosphocholine + a fatty acid + H(+)</text>
        <dbReference type="Rhea" id="RHEA:15177"/>
        <dbReference type="ChEBI" id="CHEBI:15377"/>
        <dbReference type="ChEBI" id="CHEBI:15378"/>
        <dbReference type="ChEBI" id="CHEBI:16870"/>
        <dbReference type="ChEBI" id="CHEBI:28868"/>
        <dbReference type="ChEBI" id="CHEBI:58168"/>
        <dbReference type="EC" id="3.1.1.5"/>
    </reaction>
</comment>
<evidence type="ECO:0000256" key="4">
    <source>
        <dbReference type="ARBA" id="ARBA00022801"/>
    </source>
</evidence>
<evidence type="ECO:0000256" key="11">
    <source>
        <dbReference type="SAM" id="MobiDB-lite"/>
    </source>
</evidence>
<feature type="domain" description="PLA2c" evidence="12">
    <location>
        <begin position="57"/>
        <end position="619"/>
    </location>
</feature>
<dbReference type="GO" id="GO:0005829">
    <property type="term" value="C:cytosol"/>
    <property type="evidence" value="ECO:0007669"/>
    <property type="project" value="TreeGrafter"/>
</dbReference>
<evidence type="ECO:0000313" key="13">
    <source>
        <dbReference type="EMBL" id="KAK3210354.1"/>
    </source>
</evidence>
<gene>
    <name evidence="13" type="ORF">GRF29_44g2421383</name>
</gene>
<keyword evidence="7" id="KW-0325">Glycoprotein</keyword>
<keyword evidence="3" id="KW-0732">Signal</keyword>
<dbReference type="Gene3D" id="3.40.1090.10">
    <property type="entry name" value="Cytosolic phospholipase A2 catalytic domain"/>
    <property type="match status" value="1"/>
</dbReference>
<evidence type="ECO:0000256" key="7">
    <source>
        <dbReference type="ARBA" id="ARBA00023180"/>
    </source>
</evidence>
<dbReference type="GO" id="GO:0004623">
    <property type="term" value="F:phospholipase A2 activity"/>
    <property type="evidence" value="ECO:0007669"/>
    <property type="project" value="TreeGrafter"/>
</dbReference>
<sequence length="1056" mass="114787">MKYSLFAASTLASLGAATSVGRREIDQLESNAAYRAVDVYKRATDQSPNGYAPSEVDCPSTRPSIRPANDISTSERDWLRKRRANTVDPMRELLTRLNIDGFDAGSFIDKNRDNTTNLPNIGIAFSGGGYRAMLNGAGALAAFDSRTANSTDGASQLGGLLQSSTYIAGLSGGGWLVGSIYMNNFTSVQNIIGQNEDGDVWQLGNSILEAGPKTGGIQILNTAQYYGNLVDTVRDKADAPGGFDTSLTDYWGRALSFQFVNASDGGPGYTWSSIQNDPDFSDANAPFPILIALERAPGQQVLSLNSTNIEFNPYEMGSFDPTLYGFAPLKYIGSNFSNGRLPNDEKCVVGFDNGGFVMGTSSSLFNQLILQLNGTDAPEILKSAIQSVLEALDEADNDIADYTPNPFRGYNNRTNPSARDSSLTLVDGGEDLQNIPLNPLIQPHRNVDVVFAIDSSADTVEPTDSAQNWPNGTALVATYERTSNATIQNNTAFPYIPDQNTFVNLGLNNRPTFFGCDAGNLTGRGVSPIIVYIPNSPYVFNSNTSTFAKLSYNNSERDAMVQNGYDVATMGNNTRPGYEDWTACVGCAIIARSLNRTGQEVPRKCEQCFDKYCWNGTLASETPKPYFPEMVFQATRRAVPCDYTGSASDEPLRETTASAFILNTNSVSSETVPTRSPAIITSPAVIPASPFPNPTALFTSPPDQPIPNTAPSSHQPPPSDADIHLICTVDAERVRDRWLEGWVPRPGQQTKRLSRGTATFIYGVLKTYPRVLCDGDLPPIIHSLQLEDGKLPEALAKCASIARMWEGEEGGGSEFVRETTAREMERLDSTVLRYPPISKKHALIRPETRTRPIPPPRRLPSLHPLHHPPPQPIILPHNPPLHNAYVSPSPPPPSPDPLRTVTLQSLAHTLCLSGLSSPSEHPSSSPLPLPWRTWALAEAKRRSLIAMYMLDDVVNVFSNVSCVLGDELAERPTPSNTRKKPSILLASIHDGLVANAIYTAGTVIAQNGFKQFILEMKEDPLPAVLMLVLEVAWEWDYGSWKEWLGGIDLGAALVQG</sequence>
<dbReference type="SUPFAM" id="SSF52151">
    <property type="entry name" value="FabD/lysophospholipase-like"/>
    <property type="match status" value="1"/>
</dbReference>
<evidence type="ECO:0000256" key="1">
    <source>
        <dbReference type="ARBA" id="ARBA00008780"/>
    </source>
</evidence>
<dbReference type="GO" id="GO:0046475">
    <property type="term" value="P:glycerophospholipid catabolic process"/>
    <property type="evidence" value="ECO:0007669"/>
    <property type="project" value="TreeGrafter"/>
</dbReference>
<evidence type="ECO:0000256" key="10">
    <source>
        <dbReference type="RuleBase" id="RU362103"/>
    </source>
</evidence>
<proteinExistence type="inferred from homology"/>
<evidence type="ECO:0000256" key="2">
    <source>
        <dbReference type="ARBA" id="ARBA00013274"/>
    </source>
</evidence>
<accession>A0AAN6M3G2</accession>
<evidence type="ECO:0000256" key="3">
    <source>
        <dbReference type="ARBA" id="ARBA00022729"/>
    </source>
</evidence>
<name>A0AAN6M3G2_9PLEO</name>
<dbReference type="FunFam" id="3.40.1090.10:FF:000010">
    <property type="entry name" value="Lysophospholipase"/>
    <property type="match status" value="1"/>
</dbReference>
<evidence type="ECO:0000256" key="9">
    <source>
        <dbReference type="PROSITE-ProRule" id="PRU00555"/>
    </source>
</evidence>
<dbReference type="GO" id="GO:0005783">
    <property type="term" value="C:endoplasmic reticulum"/>
    <property type="evidence" value="ECO:0007669"/>
    <property type="project" value="TreeGrafter"/>
</dbReference>
<dbReference type="EC" id="3.1.1.5" evidence="2 10"/>
<dbReference type="InterPro" id="IPR016035">
    <property type="entry name" value="Acyl_Trfase/lysoPLipase"/>
</dbReference>
<evidence type="ECO:0000256" key="8">
    <source>
        <dbReference type="ARBA" id="ARBA00049531"/>
    </source>
</evidence>
<evidence type="ECO:0000256" key="5">
    <source>
        <dbReference type="ARBA" id="ARBA00022963"/>
    </source>
</evidence>
<dbReference type="AlphaFoldDB" id="A0AAN6M3G2"/>
<dbReference type="PROSITE" id="PS51210">
    <property type="entry name" value="PLA2C"/>
    <property type="match status" value="1"/>
</dbReference>
<dbReference type="EMBL" id="WVTA01000005">
    <property type="protein sequence ID" value="KAK3210354.1"/>
    <property type="molecule type" value="Genomic_DNA"/>
</dbReference>
<comment type="similarity">
    <text evidence="1 10">Belongs to the lysophospholipase family.</text>
</comment>
<dbReference type="SMART" id="SM00022">
    <property type="entry name" value="PLAc"/>
    <property type="match status" value="1"/>
</dbReference>
<dbReference type="PANTHER" id="PTHR10728:SF33">
    <property type="entry name" value="LYSOPHOSPHOLIPASE 1-RELATED"/>
    <property type="match status" value="1"/>
</dbReference>
<dbReference type="Proteomes" id="UP001280581">
    <property type="component" value="Unassembled WGS sequence"/>
</dbReference>
<dbReference type="InterPro" id="IPR002642">
    <property type="entry name" value="LysoPLipase_cat_dom"/>
</dbReference>
<evidence type="ECO:0000313" key="14">
    <source>
        <dbReference type="Proteomes" id="UP001280581"/>
    </source>
</evidence>
<dbReference type="PANTHER" id="PTHR10728">
    <property type="entry name" value="CYTOSOLIC PHOSPHOLIPASE A2"/>
    <property type="match status" value="1"/>
</dbReference>
<protein>
    <recommendedName>
        <fullName evidence="2 10">Lysophospholipase</fullName>
        <ecNumber evidence="2 10">3.1.1.5</ecNumber>
    </recommendedName>
</protein>
<evidence type="ECO:0000256" key="6">
    <source>
        <dbReference type="ARBA" id="ARBA00023098"/>
    </source>
</evidence>
<dbReference type="CDD" id="cd07203">
    <property type="entry name" value="cPLA2_Fungal_PLB"/>
    <property type="match status" value="1"/>
</dbReference>
<feature type="region of interest" description="Disordered" evidence="11">
    <location>
        <begin position="844"/>
        <end position="866"/>
    </location>
</feature>
<keyword evidence="14" id="KW-1185">Reference proteome</keyword>
<feature type="region of interest" description="Disordered" evidence="11">
    <location>
        <begin position="699"/>
        <end position="718"/>
    </location>
</feature>
<evidence type="ECO:0000259" key="12">
    <source>
        <dbReference type="PROSITE" id="PS51210"/>
    </source>
</evidence>
<keyword evidence="4 9" id="KW-0378">Hydrolase</keyword>
<dbReference type="Pfam" id="PF01735">
    <property type="entry name" value="PLA2_B"/>
    <property type="match status" value="1"/>
</dbReference>
<keyword evidence="5 9" id="KW-0442">Lipid degradation</keyword>